<dbReference type="Pfam" id="PF02538">
    <property type="entry name" value="Hydantoinase_B"/>
    <property type="match status" value="1"/>
</dbReference>
<keyword evidence="3" id="KW-1185">Reference proteome</keyword>
<evidence type="ECO:0000313" key="3">
    <source>
        <dbReference type="Proteomes" id="UP001642483"/>
    </source>
</evidence>
<sequence>MNRQELLDFSCALFGPDGDLVSNASHIPVHLRAMQDGVQYQMWAIEINKGDCILSNHPCAEGVHLPDLPVKKMDDGSVINLRVGIESGGNRLEGGKRDVRFGRDIPYSDKQVERAESDQQVCHHLLPQVHGGLRHPS</sequence>
<dbReference type="PANTHER" id="PTHR11365">
    <property type="entry name" value="5-OXOPROLINASE RELATED"/>
    <property type="match status" value="1"/>
</dbReference>
<organism evidence="2 3">
    <name type="scientific">Clavelina lepadiformis</name>
    <name type="common">Light-bulb sea squirt</name>
    <name type="synonym">Ascidia lepadiformis</name>
    <dbReference type="NCBI Taxonomy" id="159417"/>
    <lineage>
        <taxon>Eukaryota</taxon>
        <taxon>Metazoa</taxon>
        <taxon>Chordata</taxon>
        <taxon>Tunicata</taxon>
        <taxon>Ascidiacea</taxon>
        <taxon>Aplousobranchia</taxon>
        <taxon>Clavelinidae</taxon>
        <taxon>Clavelina</taxon>
    </lineage>
</organism>
<evidence type="ECO:0000259" key="1">
    <source>
        <dbReference type="Pfam" id="PF02538"/>
    </source>
</evidence>
<accession>A0ABP0G992</accession>
<dbReference type="InterPro" id="IPR045079">
    <property type="entry name" value="Oxoprolinase-like"/>
</dbReference>
<evidence type="ECO:0000313" key="2">
    <source>
        <dbReference type="EMBL" id="CAK8687209.1"/>
    </source>
</evidence>
<dbReference type="EMBL" id="CAWYQH010000104">
    <property type="protein sequence ID" value="CAK8687209.1"/>
    <property type="molecule type" value="Genomic_DNA"/>
</dbReference>
<dbReference type="PANTHER" id="PTHR11365:SF2">
    <property type="entry name" value="5-OXOPROLINASE"/>
    <property type="match status" value="1"/>
</dbReference>
<protein>
    <recommendedName>
        <fullName evidence="1">Hydantoinase B/oxoprolinase domain-containing protein</fullName>
    </recommendedName>
</protein>
<feature type="domain" description="Hydantoinase B/oxoprolinase" evidence="1">
    <location>
        <begin position="4"/>
        <end position="69"/>
    </location>
</feature>
<comment type="caution">
    <text evidence="2">The sequence shown here is derived from an EMBL/GenBank/DDBJ whole genome shotgun (WGS) entry which is preliminary data.</text>
</comment>
<dbReference type="Proteomes" id="UP001642483">
    <property type="component" value="Unassembled WGS sequence"/>
</dbReference>
<name>A0ABP0G992_CLALP</name>
<dbReference type="InterPro" id="IPR003692">
    <property type="entry name" value="Hydantoinase_B"/>
</dbReference>
<gene>
    <name evidence="2" type="ORF">CVLEPA_LOCUS19280</name>
</gene>
<reference evidence="2 3" key="1">
    <citation type="submission" date="2024-02" db="EMBL/GenBank/DDBJ databases">
        <authorList>
            <person name="Daric V."/>
            <person name="Darras S."/>
        </authorList>
    </citation>
    <scope>NUCLEOTIDE SEQUENCE [LARGE SCALE GENOMIC DNA]</scope>
</reference>
<proteinExistence type="predicted"/>